<dbReference type="OrthoDB" id="768311at2759"/>
<name>A0A8B7BPT1_PHODC</name>
<keyword evidence="3" id="KW-1185">Reference proteome</keyword>
<evidence type="ECO:0000259" key="2">
    <source>
        <dbReference type="Pfam" id="PF25268"/>
    </source>
</evidence>
<feature type="transmembrane region" description="Helical" evidence="1">
    <location>
        <begin position="64"/>
        <end position="84"/>
    </location>
</feature>
<organism evidence="3 4">
    <name type="scientific">Phoenix dactylifera</name>
    <name type="common">Date palm</name>
    <dbReference type="NCBI Taxonomy" id="42345"/>
    <lineage>
        <taxon>Eukaryota</taxon>
        <taxon>Viridiplantae</taxon>
        <taxon>Streptophyta</taxon>
        <taxon>Embryophyta</taxon>
        <taxon>Tracheophyta</taxon>
        <taxon>Spermatophyta</taxon>
        <taxon>Magnoliopsida</taxon>
        <taxon>Liliopsida</taxon>
        <taxon>Arecaceae</taxon>
        <taxon>Coryphoideae</taxon>
        <taxon>Phoeniceae</taxon>
        <taxon>Phoenix</taxon>
    </lineage>
</organism>
<dbReference type="InterPro" id="IPR057188">
    <property type="entry name" value="DUF7866"/>
</dbReference>
<evidence type="ECO:0000313" key="3">
    <source>
        <dbReference type="Proteomes" id="UP000228380"/>
    </source>
</evidence>
<dbReference type="RefSeq" id="XP_008782790.3">
    <property type="nucleotide sequence ID" value="XM_008784568.4"/>
</dbReference>
<dbReference type="PANTHER" id="PTHR33786">
    <property type="entry name" value="UBIQUITIN CARBOXYL-TERMINAL HYDROLASE"/>
    <property type="match status" value="1"/>
</dbReference>
<dbReference type="Pfam" id="PF25268">
    <property type="entry name" value="DUF7866"/>
    <property type="match status" value="1"/>
</dbReference>
<keyword evidence="1" id="KW-1133">Transmembrane helix</keyword>
<evidence type="ECO:0000256" key="1">
    <source>
        <dbReference type="SAM" id="Phobius"/>
    </source>
</evidence>
<reference evidence="4" key="2">
    <citation type="submission" date="2025-08" db="UniProtKB">
        <authorList>
            <consortium name="RefSeq"/>
        </authorList>
    </citation>
    <scope>IDENTIFICATION</scope>
    <source>
        <tissue evidence="4">Young leaves</tissue>
    </source>
</reference>
<dbReference type="GeneID" id="103702238"/>
<dbReference type="AlphaFoldDB" id="A0A8B7BPT1"/>
<keyword evidence="1" id="KW-0812">Transmembrane</keyword>
<dbReference type="Proteomes" id="UP000228380">
    <property type="component" value="Chromosome 3"/>
</dbReference>
<dbReference type="PANTHER" id="PTHR33786:SF5">
    <property type="entry name" value="EXPRESSED PROTEIN"/>
    <property type="match status" value="1"/>
</dbReference>
<reference evidence="3" key="1">
    <citation type="journal article" date="2019" name="Nat. Commun.">
        <title>Genome-wide association mapping of date palm fruit traits.</title>
        <authorList>
            <person name="Hazzouri K.M."/>
            <person name="Gros-Balthazard M."/>
            <person name="Flowers J.M."/>
            <person name="Copetti D."/>
            <person name="Lemansour A."/>
            <person name="Lebrun M."/>
            <person name="Masmoudi K."/>
            <person name="Ferrand S."/>
            <person name="Dhar M.I."/>
            <person name="Fresquez Z.A."/>
            <person name="Rosas U."/>
            <person name="Zhang J."/>
            <person name="Talag J."/>
            <person name="Lee S."/>
            <person name="Kudrna D."/>
            <person name="Powell R.F."/>
            <person name="Leitch I.J."/>
            <person name="Krueger R.R."/>
            <person name="Wing R.A."/>
            <person name="Amiri K.M.A."/>
            <person name="Purugganan M.D."/>
        </authorList>
    </citation>
    <scope>NUCLEOTIDE SEQUENCE [LARGE SCALE GENOMIC DNA]</scope>
    <source>
        <strain evidence="3">cv. Khalas</strain>
    </source>
</reference>
<dbReference type="KEGG" id="pda:103702238"/>
<proteinExistence type="predicted"/>
<keyword evidence="1" id="KW-0472">Membrane</keyword>
<protein>
    <submittedName>
        <fullName evidence="4">Uncharacterized protein LOC103702238</fullName>
    </submittedName>
</protein>
<evidence type="ECO:0000313" key="4">
    <source>
        <dbReference type="RefSeq" id="XP_008782790.3"/>
    </source>
</evidence>
<gene>
    <name evidence="4" type="primary">LOC103702238</name>
</gene>
<feature type="domain" description="DUF7866" evidence="2">
    <location>
        <begin position="121"/>
        <end position="173"/>
    </location>
</feature>
<sequence>MSQIAIEGTFLISSNRIIPCDHSRSQRRVLLSILPSNTAEQAMNPTSHPSLHPLRQPLAHMGKLTICQTLSTSLLLFLLFLLLIKEIPAATAGFVPVDLAKFQPFNRAGVAGGSPRRALAPFQLCLQCRCCAANDPSNCSLMPCCFAIDCDLPNKPYGVCAFVPKSCNCTSCA</sequence>
<accession>A0A8B7BPT1</accession>